<dbReference type="GO" id="GO:0016020">
    <property type="term" value="C:membrane"/>
    <property type="evidence" value="ECO:0007669"/>
    <property type="project" value="UniProtKB-SubCell"/>
</dbReference>
<dbReference type="PANTHER" id="PTHR23507:SF1">
    <property type="entry name" value="FI18259P1-RELATED"/>
    <property type="match status" value="1"/>
</dbReference>
<feature type="transmembrane region" description="Helical" evidence="6">
    <location>
        <begin position="415"/>
        <end position="435"/>
    </location>
</feature>
<feature type="transmembrane region" description="Helical" evidence="6">
    <location>
        <begin position="249"/>
        <end position="268"/>
    </location>
</feature>
<sequence length="571" mass="62728">MSSEDSDDRQPPLRGHHSTSSQHEKFRKERQCTSNIFTQYQVTEPRFRFIPLLGCSIILLNDAEFFFKQVAMFRAIEAMYCIEYYQSNDPNIAALGRAIPERLCKADSIEKQVATTYGLVMFFRILPCIFTAVPLGYLADKAGRRPVLILHKIGTIVFVSMEIIVYLSYPALPIWVLYISGFGALVGANFDLSLAMLFASYTDVMPSPKQRATLFFITTAMQYVGQAIFPLIAGWLINLDGEGGTAQVSLFLCLATAFLGLGITIFLFPETLKREGSATEAKPLMEISEENDDDDDDDDNAAGAIGKRATISFGGQFKMNLKISWASFNEVMSGVGVLNFLLLVISMFCTNTAIKSIDMLGLVQYPVVKIGWTFSNVTFVTSIQALVYIANYLALLPSYNRLGAYYRLSSSETSLCIMLASSLVLIAGSVFLGFSATGTTFLISMAIYTLGTGLPVVTQAYISNLIEKERLARVLAALSMSSVAGKLAATSLGPYIFGLGINSGKEELKGLLFFFCAMLFGGSVVTVGLVAIRTRKMSREPQVGDDDVQLQEISREGQENNHSQTDTHADW</sequence>
<organism evidence="7 8">
    <name type="scientific">Glonium stellatum</name>
    <dbReference type="NCBI Taxonomy" id="574774"/>
    <lineage>
        <taxon>Eukaryota</taxon>
        <taxon>Fungi</taxon>
        <taxon>Dikarya</taxon>
        <taxon>Ascomycota</taxon>
        <taxon>Pezizomycotina</taxon>
        <taxon>Dothideomycetes</taxon>
        <taxon>Pleosporomycetidae</taxon>
        <taxon>Gloniales</taxon>
        <taxon>Gloniaceae</taxon>
        <taxon>Glonium</taxon>
    </lineage>
</organism>
<keyword evidence="4 6" id="KW-0472">Membrane</keyword>
<feature type="transmembrane region" description="Helical" evidence="6">
    <location>
        <begin position="441"/>
        <end position="462"/>
    </location>
</feature>
<dbReference type="PANTHER" id="PTHR23507">
    <property type="entry name" value="ZGC:174356"/>
    <property type="match status" value="1"/>
</dbReference>
<feature type="region of interest" description="Disordered" evidence="5">
    <location>
        <begin position="541"/>
        <end position="571"/>
    </location>
</feature>
<keyword evidence="8" id="KW-1185">Reference proteome</keyword>
<feature type="transmembrane region" description="Helical" evidence="6">
    <location>
        <begin position="149"/>
        <end position="169"/>
    </location>
</feature>
<gene>
    <name evidence="7" type="ORF">AOQ84DRAFT_388376</name>
</gene>
<evidence type="ECO:0000313" key="7">
    <source>
        <dbReference type="EMBL" id="OCL09158.1"/>
    </source>
</evidence>
<dbReference type="Pfam" id="PF07690">
    <property type="entry name" value="MFS_1"/>
    <property type="match status" value="1"/>
</dbReference>
<keyword evidence="2 6" id="KW-0812">Transmembrane</keyword>
<accession>A0A8E2F2M4</accession>
<feature type="region of interest" description="Disordered" evidence="5">
    <location>
        <begin position="1"/>
        <end position="27"/>
    </location>
</feature>
<comment type="subcellular location">
    <subcellularLocation>
        <location evidence="1">Membrane</location>
        <topology evidence="1">Multi-pass membrane protein</topology>
    </subcellularLocation>
</comment>
<keyword evidence="3 6" id="KW-1133">Transmembrane helix</keyword>
<dbReference type="OrthoDB" id="194139at2759"/>
<evidence type="ECO:0000256" key="3">
    <source>
        <dbReference type="ARBA" id="ARBA00022989"/>
    </source>
</evidence>
<feature type="transmembrane region" description="Helical" evidence="6">
    <location>
        <begin position="331"/>
        <end position="354"/>
    </location>
</feature>
<feature type="transmembrane region" description="Helical" evidence="6">
    <location>
        <begin position="474"/>
        <end position="498"/>
    </location>
</feature>
<evidence type="ECO:0000256" key="6">
    <source>
        <dbReference type="SAM" id="Phobius"/>
    </source>
</evidence>
<dbReference type="AlphaFoldDB" id="A0A8E2F2M4"/>
<feature type="transmembrane region" description="Helical" evidence="6">
    <location>
        <begin position="510"/>
        <end position="532"/>
    </location>
</feature>
<protein>
    <submittedName>
        <fullName evidence="7">MFS general substrate transporter</fullName>
    </submittedName>
</protein>
<feature type="compositionally biased region" description="Basic and acidic residues" evidence="5">
    <location>
        <begin position="553"/>
        <end position="571"/>
    </location>
</feature>
<dbReference type="InterPro" id="IPR036259">
    <property type="entry name" value="MFS_trans_sf"/>
</dbReference>
<name>A0A8E2F2M4_9PEZI</name>
<dbReference type="SUPFAM" id="SSF103473">
    <property type="entry name" value="MFS general substrate transporter"/>
    <property type="match status" value="1"/>
</dbReference>
<feature type="transmembrane region" description="Helical" evidence="6">
    <location>
        <begin position="175"/>
        <end position="201"/>
    </location>
</feature>
<evidence type="ECO:0000313" key="8">
    <source>
        <dbReference type="Proteomes" id="UP000250140"/>
    </source>
</evidence>
<dbReference type="EMBL" id="KV749500">
    <property type="protein sequence ID" value="OCL09158.1"/>
    <property type="molecule type" value="Genomic_DNA"/>
</dbReference>
<feature type="transmembrane region" description="Helical" evidence="6">
    <location>
        <begin position="374"/>
        <end position="394"/>
    </location>
</feature>
<feature type="transmembrane region" description="Helical" evidence="6">
    <location>
        <begin position="213"/>
        <end position="237"/>
    </location>
</feature>
<dbReference type="InterPro" id="IPR011701">
    <property type="entry name" value="MFS"/>
</dbReference>
<dbReference type="Proteomes" id="UP000250140">
    <property type="component" value="Unassembled WGS sequence"/>
</dbReference>
<reference evidence="7 8" key="1">
    <citation type="journal article" date="2016" name="Nat. Commun.">
        <title>Ectomycorrhizal ecology is imprinted in the genome of the dominant symbiotic fungus Cenococcum geophilum.</title>
        <authorList>
            <consortium name="DOE Joint Genome Institute"/>
            <person name="Peter M."/>
            <person name="Kohler A."/>
            <person name="Ohm R.A."/>
            <person name="Kuo A."/>
            <person name="Krutzmann J."/>
            <person name="Morin E."/>
            <person name="Arend M."/>
            <person name="Barry K.W."/>
            <person name="Binder M."/>
            <person name="Choi C."/>
            <person name="Clum A."/>
            <person name="Copeland A."/>
            <person name="Grisel N."/>
            <person name="Haridas S."/>
            <person name="Kipfer T."/>
            <person name="LaButti K."/>
            <person name="Lindquist E."/>
            <person name="Lipzen A."/>
            <person name="Maire R."/>
            <person name="Meier B."/>
            <person name="Mihaltcheva S."/>
            <person name="Molinier V."/>
            <person name="Murat C."/>
            <person name="Poggeler S."/>
            <person name="Quandt C.A."/>
            <person name="Sperisen C."/>
            <person name="Tritt A."/>
            <person name="Tisserant E."/>
            <person name="Crous P.W."/>
            <person name="Henrissat B."/>
            <person name="Nehls U."/>
            <person name="Egli S."/>
            <person name="Spatafora J.W."/>
            <person name="Grigoriev I.V."/>
            <person name="Martin F.M."/>
        </authorList>
    </citation>
    <scope>NUCLEOTIDE SEQUENCE [LARGE SCALE GENOMIC DNA]</scope>
    <source>
        <strain evidence="7 8">CBS 207.34</strain>
    </source>
</reference>
<feature type="transmembrane region" description="Helical" evidence="6">
    <location>
        <begin position="117"/>
        <end position="137"/>
    </location>
</feature>
<dbReference type="Gene3D" id="1.20.1250.20">
    <property type="entry name" value="MFS general substrate transporter like domains"/>
    <property type="match status" value="1"/>
</dbReference>
<proteinExistence type="predicted"/>
<evidence type="ECO:0000256" key="2">
    <source>
        <dbReference type="ARBA" id="ARBA00022692"/>
    </source>
</evidence>
<evidence type="ECO:0000256" key="4">
    <source>
        <dbReference type="ARBA" id="ARBA00023136"/>
    </source>
</evidence>
<evidence type="ECO:0000256" key="5">
    <source>
        <dbReference type="SAM" id="MobiDB-lite"/>
    </source>
</evidence>
<dbReference type="GO" id="GO:0022857">
    <property type="term" value="F:transmembrane transporter activity"/>
    <property type="evidence" value="ECO:0007669"/>
    <property type="project" value="InterPro"/>
</dbReference>
<evidence type="ECO:0000256" key="1">
    <source>
        <dbReference type="ARBA" id="ARBA00004141"/>
    </source>
</evidence>